<evidence type="ECO:0000313" key="1">
    <source>
        <dbReference type="EMBL" id="TSJ64613.1"/>
    </source>
</evidence>
<dbReference type="RefSeq" id="WP_144341768.1">
    <property type="nucleotide sequence ID" value="NZ_VMBP01000001.1"/>
</dbReference>
<dbReference type="EMBL" id="VMBP01000001">
    <property type="protein sequence ID" value="TSJ64613.1"/>
    <property type="molecule type" value="Genomic_DNA"/>
</dbReference>
<protein>
    <submittedName>
        <fullName evidence="1">DUF1833 domain-containing protein</fullName>
    </submittedName>
</protein>
<dbReference type="Proteomes" id="UP000315321">
    <property type="component" value="Unassembled WGS sequence"/>
</dbReference>
<evidence type="ECO:0000313" key="2">
    <source>
        <dbReference type="Proteomes" id="UP000315321"/>
    </source>
</evidence>
<accession>A0ABY3DWS0</accession>
<proteinExistence type="predicted"/>
<gene>
    <name evidence="1" type="ORF">FO470_04970</name>
</gene>
<dbReference type="Pfam" id="PF08875">
    <property type="entry name" value="DUF1833"/>
    <property type="match status" value="1"/>
</dbReference>
<dbReference type="InterPro" id="IPR014974">
    <property type="entry name" value="DUF1833"/>
</dbReference>
<name>A0ABY3DWS0_9HYPH</name>
<organism evidence="1 2">
    <name type="scientific">Ancylobacter moscoviensis</name>
    <dbReference type="NCBI Taxonomy" id="2597768"/>
    <lineage>
        <taxon>Bacteria</taxon>
        <taxon>Pseudomonadati</taxon>
        <taxon>Pseudomonadota</taxon>
        <taxon>Alphaproteobacteria</taxon>
        <taxon>Hyphomicrobiales</taxon>
        <taxon>Xanthobacteraceae</taxon>
        <taxon>Ancylobacter</taxon>
    </lineage>
</organism>
<sequence length="178" mass="19649">MPNPWNAAWEEAEASCRTDIVVYDTLELQHPAIQDEEGDAKPARIVNDVLERTFGVEAGALFNPGAPAVFFPSAFGAAFPEYAEGQIPQCEITIDNVARELTAYLEAAVGYSADLKAIFRQYSSEDTSEPIYGPVEFIIRSVRVSGTTIRGTARVSNLADKKFPTRVYTRKRFPGLVR</sequence>
<reference evidence="1 2" key="1">
    <citation type="submission" date="2019-07" db="EMBL/GenBank/DDBJ databases">
        <authorList>
            <person name="Grouzdev D.S."/>
        </authorList>
    </citation>
    <scope>NUCLEOTIDE SEQUENCE [LARGE SCALE GENOMIC DNA]</scope>
    <source>
        <strain evidence="1 2">3C</strain>
    </source>
</reference>
<comment type="caution">
    <text evidence="1">The sequence shown here is derived from an EMBL/GenBank/DDBJ whole genome shotgun (WGS) entry which is preliminary data.</text>
</comment>
<keyword evidence="2" id="KW-1185">Reference proteome</keyword>